<evidence type="ECO:0000256" key="3">
    <source>
        <dbReference type="ARBA" id="ARBA00023163"/>
    </source>
</evidence>
<dbReference type="Pfam" id="PF00010">
    <property type="entry name" value="HLH"/>
    <property type="match status" value="1"/>
</dbReference>
<evidence type="ECO:0000256" key="2">
    <source>
        <dbReference type="ARBA" id="ARBA00023015"/>
    </source>
</evidence>
<evidence type="ECO:0000256" key="4">
    <source>
        <dbReference type="ARBA" id="ARBA00023242"/>
    </source>
</evidence>
<dbReference type="PANTHER" id="PTHR46834:SF10">
    <property type="entry name" value="TRANSCRIPTION FACTOR BHLH138-RELATED"/>
    <property type="match status" value="1"/>
</dbReference>
<organism evidence="6 7">
    <name type="scientific">Thlaspi arvense</name>
    <name type="common">Field penny-cress</name>
    <dbReference type="NCBI Taxonomy" id="13288"/>
    <lineage>
        <taxon>Eukaryota</taxon>
        <taxon>Viridiplantae</taxon>
        <taxon>Streptophyta</taxon>
        <taxon>Embryophyta</taxon>
        <taxon>Tracheophyta</taxon>
        <taxon>Spermatophyta</taxon>
        <taxon>Magnoliopsida</taxon>
        <taxon>eudicotyledons</taxon>
        <taxon>Gunneridae</taxon>
        <taxon>Pentapetalae</taxon>
        <taxon>rosids</taxon>
        <taxon>malvids</taxon>
        <taxon>Brassicales</taxon>
        <taxon>Brassicaceae</taxon>
        <taxon>Thlaspideae</taxon>
        <taxon>Thlaspi</taxon>
    </lineage>
</organism>
<proteinExistence type="predicted"/>
<dbReference type="SUPFAM" id="SSF47459">
    <property type="entry name" value="HLH, helix-loop-helix DNA-binding domain"/>
    <property type="match status" value="1"/>
</dbReference>
<evidence type="ECO:0000259" key="5">
    <source>
        <dbReference type="PROSITE" id="PS50888"/>
    </source>
</evidence>
<gene>
    <name evidence="6" type="ORF">TAV2_LOCUS13945</name>
</gene>
<sequence length="201" mass="23022">MEGYLNERYEALKMLIPIPTKGNRASIVQDGIDYINDLRTFVSELKVLVEKKKCGGRHKNINEVGSRNPSYDISEIDHRFFKMRLYNDDETMEKKPERDETSNNSLRKSKVTEVHVRIVDDEVTIKVMQKKKFNCLLFISKVLDELHLDLHHVAGGQIGEHYSFLLNTKLSEGSTTCASAIANRVSEVVDKHCMDALPIKN</sequence>
<name>A0AAU9SCT9_THLAR</name>
<protein>
    <recommendedName>
        <fullName evidence="5">BHLH domain-containing protein</fullName>
    </recommendedName>
</protein>
<dbReference type="Proteomes" id="UP000836841">
    <property type="component" value="Chromosome 4"/>
</dbReference>
<evidence type="ECO:0000313" key="6">
    <source>
        <dbReference type="EMBL" id="CAH2059951.1"/>
    </source>
</evidence>
<dbReference type="PROSITE" id="PS50888">
    <property type="entry name" value="BHLH"/>
    <property type="match status" value="1"/>
</dbReference>
<comment type="subcellular location">
    <subcellularLocation>
        <location evidence="1">Nucleus</location>
    </subcellularLocation>
</comment>
<reference evidence="6 7" key="1">
    <citation type="submission" date="2022-03" db="EMBL/GenBank/DDBJ databases">
        <authorList>
            <person name="Nunn A."/>
            <person name="Chopra R."/>
            <person name="Nunn A."/>
            <person name="Contreras Garrido A."/>
        </authorList>
    </citation>
    <scope>NUCLEOTIDE SEQUENCE [LARGE SCALE GENOMIC DNA]</scope>
</reference>
<dbReference type="GO" id="GO:0006355">
    <property type="term" value="P:regulation of DNA-templated transcription"/>
    <property type="evidence" value="ECO:0007669"/>
    <property type="project" value="InterPro"/>
</dbReference>
<evidence type="ECO:0000313" key="7">
    <source>
        <dbReference type="Proteomes" id="UP000836841"/>
    </source>
</evidence>
<evidence type="ECO:0000256" key="1">
    <source>
        <dbReference type="ARBA" id="ARBA00004123"/>
    </source>
</evidence>
<keyword evidence="7" id="KW-1185">Reference proteome</keyword>
<dbReference type="GO" id="GO:0048658">
    <property type="term" value="P:anther wall tapetum development"/>
    <property type="evidence" value="ECO:0007669"/>
    <property type="project" value="InterPro"/>
</dbReference>
<dbReference type="GO" id="GO:0046983">
    <property type="term" value="F:protein dimerization activity"/>
    <property type="evidence" value="ECO:0007669"/>
    <property type="project" value="InterPro"/>
</dbReference>
<keyword evidence="3" id="KW-0804">Transcription</keyword>
<dbReference type="InterPro" id="IPR045895">
    <property type="entry name" value="bHLH91-like"/>
</dbReference>
<feature type="domain" description="BHLH" evidence="5">
    <location>
        <begin position="1"/>
        <end position="38"/>
    </location>
</feature>
<keyword evidence="4" id="KW-0539">Nucleus</keyword>
<dbReference type="AlphaFoldDB" id="A0AAU9SCT9"/>
<accession>A0AAU9SCT9</accession>
<dbReference type="EMBL" id="OU466860">
    <property type="protein sequence ID" value="CAH2059951.1"/>
    <property type="molecule type" value="Genomic_DNA"/>
</dbReference>
<dbReference type="PANTHER" id="PTHR46834">
    <property type="entry name" value="TRANSCRIPTION FACTOR BHLH91"/>
    <property type="match status" value="1"/>
</dbReference>
<dbReference type="InterPro" id="IPR011598">
    <property type="entry name" value="bHLH_dom"/>
</dbReference>
<keyword evidence="2" id="KW-0805">Transcription regulation</keyword>
<dbReference type="InterPro" id="IPR036638">
    <property type="entry name" value="HLH_DNA-bd_sf"/>
</dbReference>
<dbReference type="GO" id="GO:0005634">
    <property type="term" value="C:nucleus"/>
    <property type="evidence" value="ECO:0007669"/>
    <property type="project" value="UniProtKB-SubCell"/>
</dbReference>